<protein>
    <submittedName>
        <fullName evidence="2">Uncharacterized protein</fullName>
    </submittedName>
</protein>
<comment type="caution">
    <text evidence="2">The sequence shown here is derived from an EMBL/GenBank/DDBJ whole genome shotgun (WGS) entry which is preliminary data.</text>
</comment>
<dbReference type="Proteomes" id="UP000680038">
    <property type="component" value="Unassembled WGS sequence"/>
</dbReference>
<organism evidence="2 3">
    <name type="scientific">Dyadobacter helix</name>
    <dbReference type="NCBI Taxonomy" id="2822344"/>
    <lineage>
        <taxon>Bacteria</taxon>
        <taxon>Pseudomonadati</taxon>
        <taxon>Bacteroidota</taxon>
        <taxon>Cytophagia</taxon>
        <taxon>Cytophagales</taxon>
        <taxon>Spirosomataceae</taxon>
        <taxon>Dyadobacter</taxon>
    </lineage>
</organism>
<proteinExistence type="predicted"/>
<name>A0A916JDN1_9BACT</name>
<dbReference type="EMBL" id="CAJRAF010000001">
    <property type="protein sequence ID" value="CAG4994707.1"/>
    <property type="molecule type" value="Genomic_DNA"/>
</dbReference>
<sequence>MGGVSTGGITGGVSSGEGTGGVSTGGGSGGVSAGGVTGGASAGGTNGGVSAGVGVFPGSPIMSWSRLSYMKDYLLKSFVPDKASWALLPSTAQ</sequence>
<feature type="region of interest" description="Disordered" evidence="1">
    <location>
        <begin position="1"/>
        <end position="49"/>
    </location>
</feature>
<evidence type="ECO:0000313" key="2">
    <source>
        <dbReference type="EMBL" id="CAG4994707.1"/>
    </source>
</evidence>
<evidence type="ECO:0000313" key="3">
    <source>
        <dbReference type="Proteomes" id="UP000680038"/>
    </source>
</evidence>
<keyword evidence="3" id="KW-1185">Reference proteome</keyword>
<accession>A0A916JDN1</accession>
<reference evidence="2" key="1">
    <citation type="submission" date="2021-04" db="EMBL/GenBank/DDBJ databases">
        <authorList>
            <person name="Rodrigo-Torres L."/>
            <person name="Arahal R. D."/>
            <person name="Lucena T."/>
        </authorList>
    </citation>
    <scope>NUCLEOTIDE SEQUENCE</scope>
    <source>
        <strain evidence="2">CECT 9275</strain>
    </source>
</reference>
<gene>
    <name evidence="2" type="ORF">DYBT9275_01449</name>
</gene>
<dbReference type="RefSeq" id="WP_215238096.1">
    <property type="nucleotide sequence ID" value="NZ_CAJRAF010000001.1"/>
</dbReference>
<dbReference type="AlphaFoldDB" id="A0A916JDN1"/>
<evidence type="ECO:0000256" key="1">
    <source>
        <dbReference type="SAM" id="MobiDB-lite"/>
    </source>
</evidence>